<dbReference type="Proteomes" id="UP000799754">
    <property type="component" value="Unassembled WGS sequence"/>
</dbReference>
<keyword evidence="2" id="KW-1185">Reference proteome</keyword>
<sequence>LKARIRRFRVVSRTLSFLISIGVLAPITMTLTKFLRTQNVYRDVVQADGTTKSRTAWAHDSKVWPTYSYFAVAAISTILNFATIFSYKFGVSRANSVSYITSLFSWGIMLGNLVVWAVAAGVYRDEKDKHGKSNDLWGWTCSPAAQAIQRDFAGELDFNAYCNVQSASWFVGLAQVGASLLTVVIYVLVFKRKGSKRKVQRLSTIKLAQ</sequence>
<proteinExistence type="predicted"/>
<gene>
    <name evidence="1" type="ORF">BU25DRAFT_350224</name>
</gene>
<evidence type="ECO:0000313" key="1">
    <source>
        <dbReference type="EMBL" id="KAF2623384.1"/>
    </source>
</evidence>
<organism evidence="1 2">
    <name type="scientific">Macroventuria anomochaeta</name>
    <dbReference type="NCBI Taxonomy" id="301207"/>
    <lineage>
        <taxon>Eukaryota</taxon>
        <taxon>Fungi</taxon>
        <taxon>Dikarya</taxon>
        <taxon>Ascomycota</taxon>
        <taxon>Pezizomycotina</taxon>
        <taxon>Dothideomycetes</taxon>
        <taxon>Pleosporomycetidae</taxon>
        <taxon>Pleosporales</taxon>
        <taxon>Pleosporineae</taxon>
        <taxon>Didymellaceae</taxon>
        <taxon>Macroventuria</taxon>
    </lineage>
</organism>
<feature type="non-terminal residue" evidence="1">
    <location>
        <position position="1"/>
    </location>
</feature>
<protein>
    <submittedName>
        <fullName evidence="1">Uncharacterized protein</fullName>
    </submittedName>
</protein>
<evidence type="ECO:0000313" key="2">
    <source>
        <dbReference type="Proteomes" id="UP000799754"/>
    </source>
</evidence>
<comment type="caution">
    <text evidence="1">The sequence shown here is derived from an EMBL/GenBank/DDBJ whole genome shotgun (WGS) entry which is preliminary data.</text>
</comment>
<dbReference type="EMBL" id="MU006737">
    <property type="protein sequence ID" value="KAF2623384.1"/>
    <property type="molecule type" value="Genomic_DNA"/>
</dbReference>
<name>A0ACB6RQG0_9PLEO</name>
<reference evidence="1" key="1">
    <citation type="journal article" date="2020" name="Stud. Mycol.">
        <title>101 Dothideomycetes genomes: a test case for predicting lifestyles and emergence of pathogens.</title>
        <authorList>
            <person name="Haridas S."/>
            <person name="Albert R."/>
            <person name="Binder M."/>
            <person name="Bloem J."/>
            <person name="Labutti K."/>
            <person name="Salamov A."/>
            <person name="Andreopoulos B."/>
            <person name="Baker S."/>
            <person name="Barry K."/>
            <person name="Bills G."/>
            <person name="Bluhm B."/>
            <person name="Cannon C."/>
            <person name="Castanera R."/>
            <person name="Culley D."/>
            <person name="Daum C."/>
            <person name="Ezra D."/>
            <person name="Gonzalez J."/>
            <person name="Henrissat B."/>
            <person name="Kuo A."/>
            <person name="Liang C."/>
            <person name="Lipzen A."/>
            <person name="Lutzoni F."/>
            <person name="Magnuson J."/>
            <person name="Mondo S."/>
            <person name="Nolan M."/>
            <person name="Ohm R."/>
            <person name="Pangilinan J."/>
            <person name="Park H.-J."/>
            <person name="Ramirez L."/>
            <person name="Alfaro M."/>
            <person name="Sun H."/>
            <person name="Tritt A."/>
            <person name="Yoshinaga Y."/>
            <person name="Zwiers L.-H."/>
            <person name="Turgeon B."/>
            <person name="Goodwin S."/>
            <person name="Spatafora J."/>
            <person name="Crous P."/>
            <person name="Grigoriev I."/>
        </authorList>
    </citation>
    <scope>NUCLEOTIDE SEQUENCE</scope>
    <source>
        <strain evidence="1">CBS 525.71</strain>
    </source>
</reference>
<accession>A0ACB6RQG0</accession>